<organism evidence="2 3">
    <name type="scientific">Chitinophaga silvisoli</name>
    <dbReference type="NCBI Taxonomy" id="2291814"/>
    <lineage>
        <taxon>Bacteria</taxon>
        <taxon>Pseudomonadati</taxon>
        <taxon>Bacteroidota</taxon>
        <taxon>Chitinophagia</taxon>
        <taxon>Chitinophagales</taxon>
        <taxon>Chitinophagaceae</taxon>
        <taxon>Chitinophaga</taxon>
    </lineage>
</organism>
<dbReference type="InterPro" id="IPR002871">
    <property type="entry name" value="NIF_FeS_clus_asmbl_NifU_N"/>
</dbReference>
<name>A0A3E1P4K5_9BACT</name>
<dbReference type="GO" id="GO:0005506">
    <property type="term" value="F:iron ion binding"/>
    <property type="evidence" value="ECO:0007669"/>
    <property type="project" value="InterPro"/>
</dbReference>
<dbReference type="Gene3D" id="3.90.1010.10">
    <property type="match status" value="1"/>
</dbReference>
<evidence type="ECO:0000259" key="1">
    <source>
        <dbReference type="Pfam" id="PF01592"/>
    </source>
</evidence>
<sequence length="146" mass="16512">MSYAERVLEYYNNPRNAGTLDKSSQHVGTGLVHVSEYVDVVRFQVEVNPVTHVIRDARFKTFGCGSAIACSSIVTEWIKGKTIEEAFRLDHMEIVEALSLPPSKIHSAILTEDAVRAAINDYRVKNGMEPAEEEYEEPADYYDERD</sequence>
<dbReference type="PANTHER" id="PTHR10093">
    <property type="entry name" value="IRON-SULFUR CLUSTER ASSEMBLY ENZYME NIFU HOMOLOG"/>
    <property type="match status" value="1"/>
</dbReference>
<dbReference type="CDD" id="cd06664">
    <property type="entry name" value="IscU_like"/>
    <property type="match status" value="1"/>
</dbReference>
<accession>A0A3E1P4K5</accession>
<dbReference type="Pfam" id="PF01592">
    <property type="entry name" value="NifU_N"/>
    <property type="match status" value="1"/>
</dbReference>
<comment type="caution">
    <text evidence="2">The sequence shown here is derived from an EMBL/GenBank/DDBJ whole genome shotgun (WGS) entry which is preliminary data.</text>
</comment>
<dbReference type="OrthoDB" id="9804157at2"/>
<dbReference type="EMBL" id="QTJV01000002">
    <property type="protein sequence ID" value="RFM35115.1"/>
    <property type="molecule type" value="Genomic_DNA"/>
</dbReference>
<reference evidence="2 3" key="1">
    <citation type="submission" date="2018-08" db="EMBL/GenBank/DDBJ databases">
        <title>Chitinophaga sp. K20C18050901, a novel bacterium isolated from forest soil.</title>
        <authorList>
            <person name="Wang C."/>
        </authorList>
    </citation>
    <scope>NUCLEOTIDE SEQUENCE [LARGE SCALE GENOMIC DNA]</scope>
    <source>
        <strain evidence="2 3">K20C18050901</strain>
    </source>
</reference>
<dbReference type="GO" id="GO:0051536">
    <property type="term" value="F:iron-sulfur cluster binding"/>
    <property type="evidence" value="ECO:0007669"/>
    <property type="project" value="InterPro"/>
</dbReference>
<gene>
    <name evidence="2" type="ORF">DXN04_06885</name>
</gene>
<proteinExistence type="predicted"/>
<dbReference type="AlphaFoldDB" id="A0A3E1P4K5"/>
<dbReference type="RefSeq" id="WP_116852597.1">
    <property type="nucleotide sequence ID" value="NZ_QTJV01000002.1"/>
</dbReference>
<feature type="domain" description="NIF system FeS cluster assembly NifU N-terminal" evidence="1">
    <location>
        <begin position="3"/>
        <end position="127"/>
    </location>
</feature>
<evidence type="ECO:0000313" key="2">
    <source>
        <dbReference type="EMBL" id="RFM35115.1"/>
    </source>
</evidence>
<protein>
    <submittedName>
        <fullName evidence="2">Fe-S cluster assembly scaffold IscU</fullName>
    </submittedName>
</protein>
<evidence type="ECO:0000313" key="3">
    <source>
        <dbReference type="Proteomes" id="UP000261174"/>
    </source>
</evidence>
<dbReference type="Proteomes" id="UP000261174">
    <property type="component" value="Unassembled WGS sequence"/>
</dbReference>
<dbReference type="GO" id="GO:0016226">
    <property type="term" value="P:iron-sulfur cluster assembly"/>
    <property type="evidence" value="ECO:0007669"/>
    <property type="project" value="InterPro"/>
</dbReference>
<dbReference type="SUPFAM" id="SSF82649">
    <property type="entry name" value="SufE/NifU"/>
    <property type="match status" value="1"/>
</dbReference>
<keyword evidence="3" id="KW-1185">Reference proteome</keyword>